<dbReference type="InterPro" id="IPR016181">
    <property type="entry name" value="Acyl_CoA_acyltransferase"/>
</dbReference>
<dbReference type="Gene3D" id="3.40.630.30">
    <property type="match status" value="1"/>
</dbReference>
<comment type="caution">
    <text evidence="4">The sequence shown here is derived from an EMBL/GenBank/DDBJ whole genome shotgun (WGS) entry which is preliminary data.</text>
</comment>
<gene>
    <name evidence="4" type="ORF">E2C06_19340</name>
</gene>
<evidence type="ECO:0000256" key="1">
    <source>
        <dbReference type="ARBA" id="ARBA00022679"/>
    </source>
</evidence>
<evidence type="ECO:0000259" key="3">
    <source>
        <dbReference type="PROSITE" id="PS51186"/>
    </source>
</evidence>
<dbReference type="EMBL" id="SMSJ01000028">
    <property type="protein sequence ID" value="TDH61002.1"/>
    <property type="molecule type" value="Genomic_DNA"/>
</dbReference>
<evidence type="ECO:0000313" key="5">
    <source>
        <dbReference type="Proteomes" id="UP000295096"/>
    </source>
</evidence>
<keyword evidence="5" id="KW-1185">Reference proteome</keyword>
<dbReference type="InterPro" id="IPR000182">
    <property type="entry name" value="GNAT_dom"/>
</dbReference>
<keyword evidence="1 4" id="KW-0808">Transferase</keyword>
<protein>
    <submittedName>
        <fullName evidence="4">GNAT family N-acetyltransferase</fullName>
    </submittedName>
</protein>
<dbReference type="GO" id="GO:0016747">
    <property type="term" value="F:acyltransferase activity, transferring groups other than amino-acyl groups"/>
    <property type="evidence" value="ECO:0007669"/>
    <property type="project" value="InterPro"/>
</dbReference>
<dbReference type="InterPro" id="IPR050832">
    <property type="entry name" value="Bact_Acetyltransf"/>
</dbReference>
<dbReference type="Proteomes" id="UP000295096">
    <property type="component" value="Unassembled WGS sequence"/>
</dbReference>
<dbReference type="RefSeq" id="WP_133290248.1">
    <property type="nucleotide sequence ID" value="NZ_SMSJ01000028.1"/>
</dbReference>
<organism evidence="4 5">
    <name type="scientific">Dankookia rubra</name>
    <dbReference type="NCBI Taxonomy" id="1442381"/>
    <lineage>
        <taxon>Bacteria</taxon>
        <taxon>Pseudomonadati</taxon>
        <taxon>Pseudomonadota</taxon>
        <taxon>Alphaproteobacteria</taxon>
        <taxon>Acetobacterales</taxon>
        <taxon>Roseomonadaceae</taxon>
        <taxon>Dankookia</taxon>
    </lineage>
</organism>
<evidence type="ECO:0000313" key="4">
    <source>
        <dbReference type="EMBL" id="TDH61002.1"/>
    </source>
</evidence>
<dbReference type="PROSITE" id="PS51186">
    <property type="entry name" value="GNAT"/>
    <property type="match status" value="1"/>
</dbReference>
<proteinExistence type="predicted"/>
<name>A0A4R5QCV9_9PROT</name>
<dbReference type="PANTHER" id="PTHR43877">
    <property type="entry name" value="AMINOALKYLPHOSPHONATE N-ACETYLTRANSFERASE-RELATED-RELATED"/>
    <property type="match status" value="1"/>
</dbReference>
<dbReference type="AlphaFoldDB" id="A0A4R5QCV9"/>
<dbReference type="Pfam" id="PF00583">
    <property type="entry name" value="Acetyltransf_1"/>
    <property type="match status" value="1"/>
</dbReference>
<dbReference type="OrthoDB" id="7272289at2"/>
<sequence length="176" mass="18928">MKLCDAAKPSRLVELPFSIHRLAPQDAPALAALWAEMQRHYGKPVTQDTAAAAATQACEAQRQEGFAPRILVAHAADGSLAGSIVLNVSFPANELSRSLYIRDLYVAAAMRRLGVARALLHAAAALALAQGFSALDWTAEASNSDARRLYSGEGAKLLPRVYYRLDTTSMQQLLGH</sequence>
<feature type="domain" description="N-acetyltransferase" evidence="3">
    <location>
        <begin position="17"/>
        <end position="175"/>
    </location>
</feature>
<evidence type="ECO:0000256" key="2">
    <source>
        <dbReference type="ARBA" id="ARBA00023315"/>
    </source>
</evidence>
<reference evidence="4 5" key="1">
    <citation type="journal article" date="2016" name="J. Microbiol.">
        <title>Dankookia rubra gen. nov., sp. nov., an alphaproteobacterium isolated from sediment of a shallow stream.</title>
        <authorList>
            <person name="Kim W.H."/>
            <person name="Kim D.H."/>
            <person name="Kang K."/>
            <person name="Ahn T.Y."/>
        </authorList>
    </citation>
    <scope>NUCLEOTIDE SEQUENCE [LARGE SCALE GENOMIC DNA]</scope>
    <source>
        <strain evidence="4 5">JCM30602</strain>
    </source>
</reference>
<accession>A0A4R5QCV9</accession>
<dbReference type="SUPFAM" id="SSF55729">
    <property type="entry name" value="Acyl-CoA N-acyltransferases (Nat)"/>
    <property type="match status" value="1"/>
</dbReference>
<keyword evidence="2" id="KW-0012">Acyltransferase</keyword>